<dbReference type="EMBL" id="AWSO01000439">
    <property type="protein sequence ID" value="ESK90499.1"/>
    <property type="molecule type" value="Genomic_DNA"/>
</dbReference>
<evidence type="ECO:0000313" key="2">
    <source>
        <dbReference type="Proteomes" id="UP000017559"/>
    </source>
</evidence>
<gene>
    <name evidence="1" type="ORF">Moror_13586</name>
</gene>
<organism evidence="1 2">
    <name type="scientific">Moniliophthora roreri (strain MCA 2997)</name>
    <name type="common">Cocoa frosty pod rot fungus</name>
    <name type="synonym">Crinipellis roreri</name>
    <dbReference type="NCBI Taxonomy" id="1381753"/>
    <lineage>
        <taxon>Eukaryota</taxon>
        <taxon>Fungi</taxon>
        <taxon>Dikarya</taxon>
        <taxon>Basidiomycota</taxon>
        <taxon>Agaricomycotina</taxon>
        <taxon>Agaricomycetes</taxon>
        <taxon>Agaricomycetidae</taxon>
        <taxon>Agaricales</taxon>
        <taxon>Marasmiineae</taxon>
        <taxon>Marasmiaceae</taxon>
        <taxon>Moniliophthora</taxon>
    </lineage>
</organism>
<dbReference type="KEGG" id="mrr:Moror_13586"/>
<keyword evidence="2" id="KW-1185">Reference proteome</keyword>
<protein>
    <submittedName>
        <fullName evidence="1">Uncharacterized protein</fullName>
    </submittedName>
</protein>
<evidence type="ECO:0000313" key="1">
    <source>
        <dbReference type="EMBL" id="ESK90499.1"/>
    </source>
</evidence>
<dbReference type="Proteomes" id="UP000017559">
    <property type="component" value="Unassembled WGS sequence"/>
</dbReference>
<comment type="caution">
    <text evidence="1">The sequence shown here is derived from an EMBL/GenBank/DDBJ whole genome shotgun (WGS) entry which is preliminary data.</text>
</comment>
<reference evidence="1 2" key="1">
    <citation type="journal article" date="2014" name="BMC Genomics">
        <title>Genome and secretome analysis of the hemibiotrophic fungal pathogen, Moniliophthora roreri, which causes frosty pod rot disease of cacao: mechanisms of the biotrophic and necrotrophic phases.</title>
        <authorList>
            <person name="Meinhardt L.W."/>
            <person name="Costa G.G.L."/>
            <person name="Thomazella D.P.T."/>
            <person name="Teixeira P.J.P.L."/>
            <person name="Carazzolle M.F."/>
            <person name="Schuster S.C."/>
            <person name="Carlson J.E."/>
            <person name="Guiltinan M.J."/>
            <person name="Mieczkowski P."/>
            <person name="Farmer A."/>
            <person name="Ramaraj T."/>
            <person name="Crozier J."/>
            <person name="Davis R.E."/>
            <person name="Shao J."/>
            <person name="Melnick R.L."/>
            <person name="Pereira G.A.G."/>
            <person name="Bailey B.A."/>
        </authorList>
    </citation>
    <scope>NUCLEOTIDE SEQUENCE [LARGE SCALE GENOMIC DNA]</scope>
    <source>
        <strain evidence="1 2">MCA 2997</strain>
    </source>
</reference>
<sequence>MHPDVSVRLAQPGLIGFRIPADSSTCLVADMRSFVNCTAPVEGVNDTTLEDTSQTVSAEELSALGHKVFTLRTDFESEEKFKTLATSRGYPERDALQSDR</sequence>
<dbReference type="HOGENOM" id="CLU_2306796_0_0_1"/>
<proteinExistence type="predicted"/>
<accession>V2YFN5</accession>
<name>V2YFN5_MONRO</name>
<dbReference type="AlphaFoldDB" id="V2YFN5"/>